<dbReference type="InterPro" id="IPR029058">
    <property type="entry name" value="AB_hydrolase_fold"/>
</dbReference>
<dbReference type="InterPro" id="IPR019819">
    <property type="entry name" value="Carboxylesterase_B_CS"/>
</dbReference>
<comment type="similarity">
    <text evidence="2">Belongs to the 'GDXG' lipolytic enzyme family.</text>
</comment>
<keyword evidence="4" id="KW-0732">Signal</keyword>
<name>A0A846MWC5_9PROT</name>
<dbReference type="InterPro" id="IPR002018">
    <property type="entry name" value="CarbesteraseB"/>
</dbReference>
<accession>A0A846MWC5</accession>
<dbReference type="InterPro" id="IPR002168">
    <property type="entry name" value="Lipase_GDXG_HIS_AS"/>
</dbReference>
<evidence type="ECO:0000256" key="2">
    <source>
        <dbReference type="ARBA" id="ARBA00010515"/>
    </source>
</evidence>
<feature type="signal peptide" evidence="4">
    <location>
        <begin position="1"/>
        <end position="27"/>
    </location>
</feature>
<protein>
    <recommendedName>
        <fullName evidence="4">Carboxylic ester hydrolase</fullName>
        <ecNumber evidence="4">3.1.1.-</ecNumber>
    </recommendedName>
</protein>
<comment type="caution">
    <text evidence="6">The sequence shown here is derived from an EMBL/GenBank/DDBJ whole genome shotgun (WGS) entry which is preliminary data.</text>
</comment>
<dbReference type="InterPro" id="IPR006311">
    <property type="entry name" value="TAT_signal"/>
</dbReference>
<evidence type="ECO:0000313" key="7">
    <source>
        <dbReference type="Proteomes" id="UP000570514"/>
    </source>
</evidence>
<dbReference type="PROSITE" id="PS01173">
    <property type="entry name" value="LIPASE_GDXG_HIS"/>
    <property type="match status" value="1"/>
</dbReference>
<gene>
    <name evidence="6" type="ORF">FHS83_000847</name>
</gene>
<dbReference type="Gene3D" id="3.40.50.1820">
    <property type="entry name" value="alpha/beta hydrolase"/>
    <property type="match status" value="1"/>
</dbReference>
<evidence type="ECO:0000256" key="1">
    <source>
        <dbReference type="ARBA" id="ARBA00005964"/>
    </source>
</evidence>
<dbReference type="Pfam" id="PF00135">
    <property type="entry name" value="COesterase"/>
    <property type="match status" value="1"/>
</dbReference>
<dbReference type="InterPro" id="IPR050309">
    <property type="entry name" value="Type-B_Carboxylest/Lipase"/>
</dbReference>
<evidence type="ECO:0000256" key="4">
    <source>
        <dbReference type="RuleBase" id="RU361235"/>
    </source>
</evidence>
<dbReference type="PROSITE" id="PS00122">
    <property type="entry name" value="CARBOXYLESTERASE_B_1"/>
    <property type="match status" value="1"/>
</dbReference>
<dbReference type="RefSeq" id="WP_167081234.1">
    <property type="nucleotide sequence ID" value="NZ_BAAADC010000001.1"/>
</dbReference>
<keyword evidence="3 4" id="KW-0378">Hydrolase</keyword>
<dbReference type="AlphaFoldDB" id="A0A846MWC5"/>
<dbReference type="InterPro" id="IPR019826">
    <property type="entry name" value="Carboxylesterase_B_AS"/>
</dbReference>
<organism evidence="6 7">
    <name type="scientific">Rhizomicrobium palustre</name>
    <dbReference type="NCBI Taxonomy" id="189966"/>
    <lineage>
        <taxon>Bacteria</taxon>
        <taxon>Pseudomonadati</taxon>
        <taxon>Pseudomonadota</taxon>
        <taxon>Alphaproteobacteria</taxon>
        <taxon>Micropepsales</taxon>
        <taxon>Micropepsaceae</taxon>
        <taxon>Rhizomicrobium</taxon>
    </lineage>
</organism>
<dbReference type="EC" id="3.1.1.-" evidence="4"/>
<keyword evidence="7" id="KW-1185">Reference proteome</keyword>
<dbReference type="PROSITE" id="PS00941">
    <property type="entry name" value="CARBOXYLESTERASE_B_2"/>
    <property type="match status" value="1"/>
</dbReference>
<evidence type="ECO:0000256" key="3">
    <source>
        <dbReference type="ARBA" id="ARBA00022801"/>
    </source>
</evidence>
<feature type="chain" id="PRO_5033097331" description="Carboxylic ester hydrolase" evidence="4">
    <location>
        <begin position="28"/>
        <end position="519"/>
    </location>
</feature>
<sequence length="519" mass="56297">MTPVTNRRSLLLAGLTAGVLTTGASGAQSPVVKTSAGKVQGTTEQGIHAFKGIPYGADTRATRFEAPQPPKPWRGLRKALAYGPASPQATNEPNQSEDCLYLNVWTPEIGGKAKRAVMFYIHGGAYSGGSGSAAIYDGVNLAKRGDVVVVTINHRLNAFGYLYLAHLDSRYADSGNVGQLDILLALKWVQENIAAFGGDASRVMVFGQSGGGAKIATMMAMPAAKGLFHRAATMSGQQVTASGPLHAQERTEAFLKTLGITKANLGELKTLPQEKLVAALSTKDPIIGSGGVYFGPVLDMKHLLRHPFYPDAPAQSANIPMMIGNTHDETRAFISDPGVYKLTWEELPERLAKNMRVDILPSVVIEQYKSWFTGISPTDLFFLATTASRSWRAAIIEAEERAKAGTPAYAYQVDWATPDERRRAMHTTDIPLVFDNTDKEGAATGNSEHARKMAAMMSETFIAFAKTGSPNNPLIPSWTPYSMAERETMVFDLPPHLEKDPRGRERKLFEKVPFIQQGT</sequence>
<comment type="similarity">
    <text evidence="1 4">Belongs to the type-B carboxylesterase/lipase family.</text>
</comment>
<dbReference type="PANTHER" id="PTHR11559">
    <property type="entry name" value="CARBOXYLESTERASE"/>
    <property type="match status" value="1"/>
</dbReference>
<proteinExistence type="inferred from homology"/>
<dbReference type="PROSITE" id="PS51318">
    <property type="entry name" value="TAT"/>
    <property type="match status" value="1"/>
</dbReference>
<feature type="domain" description="Carboxylesterase type B" evidence="5">
    <location>
        <begin position="28"/>
        <end position="499"/>
    </location>
</feature>
<dbReference type="GO" id="GO:0016787">
    <property type="term" value="F:hydrolase activity"/>
    <property type="evidence" value="ECO:0007669"/>
    <property type="project" value="UniProtKB-KW"/>
</dbReference>
<dbReference type="EMBL" id="JAASRM010000001">
    <property type="protein sequence ID" value="NIK87529.1"/>
    <property type="molecule type" value="Genomic_DNA"/>
</dbReference>
<evidence type="ECO:0000313" key="6">
    <source>
        <dbReference type="EMBL" id="NIK87529.1"/>
    </source>
</evidence>
<dbReference type="SUPFAM" id="SSF53474">
    <property type="entry name" value="alpha/beta-Hydrolases"/>
    <property type="match status" value="1"/>
</dbReference>
<evidence type="ECO:0000259" key="5">
    <source>
        <dbReference type="Pfam" id="PF00135"/>
    </source>
</evidence>
<reference evidence="6 7" key="1">
    <citation type="submission" date="2020-03" db="EMBL/GenBank/DDBJ databases">
        <title>Genomic Encyclopedia of Type Strains, Phase IV (KMG-IV): sequencing the most valuable type-strain genomes for metagenomic binning, comparative biology and taxonomic classification.</title>
        <authorList>
            <person name="Goeker M."/>
        </authorList>
    </citation>
    <scope>NUCLEOTIDE SEQUENCE [LARGE SCALE GENOMIC DNA]</scope>
    <source>
        <strain evidence="6 7">DSM 19867</strain>
    </source>
</reference>
<dbReference type="Proteomes" id="UP000570514">
    <property type="component" value="Unassembled WGS sequence"/>
</dbReference>